<feature type="transmembrane region" description="Helical" evidence="1">
    <location>
        <begin position="12"/>
        <end position="33"/>
    </location>
</feature>
<keyword evidence="1" id="KW-0472">Membrane</keyword>
<feature type="transmembrane region" description="Helical" evidence="1">
    <location>
        <begin position="45"/>
        <end position="66"/>
    </location>
</feature>
<evidence type="ECO:0000313" key="3">
    <source>
        <dbReference type="EMBL" id="KAF7359640.1"/>
    </source>
</evidence>
<sequence>MGKFDQTIGFMLLAVIMNTYLTGIIMSQFFSYWSSSHKDPRWIRCLVAFLFIINATQACAVVYLSWFYCVTNFTNPQIVGTDLWPYPFTALTTAVLATTNQMFQSWRIYKLTRNKIFVAFLVAGSLAACGMGIAGAIGMFLHVHGPAKLVALRPIVEGKLLLLCCVDVIIAVHLSLIFSRSKTSFARTDRVLNVLIRNAVQSGSFTAIFALGTVLSFRLSSDTSMLVLFSLPIGRIYTHTMMDQLVSREELTAILQRTTSSMASNSNQTSGEQSNGCTYAGRLHQLRPVPFFA</sequence>
<dbReference type="OrthoDB" id="2892524at2759"/>
<evidence type="ECO:0000313" key="4">
    <source>
        <dbReference type="Proteomes" id="UP000620124"/>
    </source>
</evidence>
<comment type="caution">
    <text evidence="3">The sequence shown here is derived from an EMBL/GenBank/DDBJ whole genome shotgun (WGS) entry which is preliminary data.</text>
</comment>
<dbReference type="Pfam" id="PF20152">
    <property type="entry name" value="DUF6534"/>
    <property type="match status" value="1"/>
</dbReference>
<dbReference type="PANTHER" id="PTHR40465">
    <property type="entry name" value="CHROMOSOME 1, WHOLE GENOME SHOTGUN SEQUENCE"/>
    <property type="match status" value="1"/>
</dbReference>
<feature type="domain" description="DUF6534" evidence="2">
    <location>
        <begin position="164"/>
        <end position="249"/>
    </location>
</feature>
<organism evidence="3 4">
    <name type="scientific">Mycena venus</name>
    <dbReference type="NCBI Taxonomy" id="2733690"/>
    <lineage>
        <taxon>Eukaryota</taxon>
        <taxon>Fungi</taxon>
        <taxon>Dikarya</taxon>
        <taxon>Basidiomycota</taxon>
        <taxon>Agaricomycotina</taxon>
        <taxon>Agaricomycetes</taxon>
        <taxon>Agaricomycetidae</taxon>
        <taxon>Agaricales</taxon>
        <taxon>Marasmiineae</taxon>
        <taxon>Mycenaceae</taxon>
        <taxon>Mycena</taxon>
    </lineage>
</organism>
<name>A0A8H6YEG9_9AGAR</name>
<gene>
    <name evidence="3" type="ORF">MVEN_00687900</name>
</gene>
<reference evidence="3" key="1">
    <citation type="submission" date="2020-05" db="EMBL/GenBank/DDBJ databases">
        <title>Mycena genomes resolve the evolution of fungal bioluminescence.</title>
        <authorList>
            <person name="Tsai I.J."/>
        </authorList>
    </citation>
    <scope>NUCLEOTIDE SEQUENCE</scope>
    <source>
        <strain evidence="3">CCC161011</strain>
    </source>
</reference>
<evidence type="ECO:0000259" key="2">
    <source>
        <dbReference type="Pfam" id="PF20152"/>
    </source>
</evidence>
<feature type="transmembrane region" description="Helical" evidence="1">
    <location>
        <begin position="160"/>
        <end position="178"/>
    </location>
</feature>
<feature type="transmembrane region" description="Helical" evidence="1">
    <location>
        <begin position="199"/>
        <end position="217"/>
    </location>
</feature>
<keyword evidence="4" id="KW-1185">Reference proteome</keyword>
<accession>A0A8H6YEG9</accession>
<proteinExistence type="predicted"/>
<dbReference type="Proteomes" id="UP000620124">
    <property type="component" value="Unassembled WGS sequence"/>
</dbReference>
<keyword evidence="1" id="KW-1133">Transmembrane helix</keyword>
<dbReference type="EMBL" id="JACAZI010000005">
    <property type="protein sequence ID" value="KAF7359640.1"/>
    <property type="molecule type" value="Genomic_DNA"/>
</dbReference>
<protein>
    <recommendedName>
        <fullName evidence="2">DUF6534 domain-containing protein</fullName>
    </recommendedName>
</protein>
<dbReference type="AlphaFoldDB" id="A0A8H6YEG9"/>
<feature type="transmembrane region" description="Helical" evidence="1">
    <location>
        <begin position="86"/>
        <end position="104"/>
    </location>
</feature>
<dbReference type="PANTHER" id="PTHR40465:SF1">
    <property type="entry name" value="DUF6534 DOMAIN-CONTAINING PROTEIN"/>
    <property type="match status" value="1"/>
</dbReference>
<dbReference type="InterPro" id="IPR045339">
    <property type="entry name" value="DUF6534"/>
</dbReference>
<keyword evidence="1" id="KW-0812">Transmembrane</keyword>
<evidence type="ECO:0000256" key="1">
    <source>
        <dbReference type="SAM" id="Phobius"/>
    </source>
</evidence>
<feature type="transmembrane region" description="Helical" evidence="1">
    <location>
        <begin position="116"/>
        <end position="140"/>
    </location>
</feature>